<evidence type="ECO:0000256" key="1">
    <source>
        <dbReference type="ARBA" id="ARBA00022679"/>
    </source>
</evidence>
<gene>
    <name evidence="8" type="primary">pknD_3</name>
    <name evidence="8" type="ORF">PDESU_00632</name>
</gene>
<dbReference type="InterPro" id="IPR012334">
    <property type="entry name" value="Pectin_lyas_fold"/>
</dbReference>
<dbReference type="InterPro" id="IPR011044">
    <property type="entry name" value="Quino_amine_DH_bsu"/>
</dbReference>
<dbReference type="SMART" id="SM00220">
    <property type="entry name" value="S_TKc"/>
    <property type="match status" value="1"/>
</dbReference>
<reference evidence="8 9" key="1">
    <citation type="submission" date="2019-04" db="EMBL/GenBank/DDBJ databases">
        <authorList>
            <person name="Van Vliet M D."/>
        </authorList>
    </citation>
    <scope>NUCLEOTIDE SEQUENCE [LARGE SCALE GENOMIC DNA]</scope>
    <source>
        <strain evidence="8 9">F1</strain>
    </source>
</reference>
<evidence type="ECO:0000259" key="7">
    <source>
        <dbReference type="PROSITE" id="PS50011"/>
    </source>
</evidence>
<dbReference type="SMART" id="SM00710">
    <property type="entry name" value="PbH1"/>
    <property type="match status" value="4"/>
</dbReference>
<accession>A0A6C2TX17</accession>
<feature type="transmembrane region" description="Helical" evidence="6">
    <location>
        <begin position="429"/>
        <end position="451"/>
    </location>
</feature>
<keyword evidence="6" id="KW-0472">Membrane</keyword>
<dbReference type="RefSeq" id="WP_136077781.1">
    <property type="nucleotide sequence ID" value="NZ_CAAHFG010000001.1"/>
</dbReference>
<keyword evidence="1" id="KW-0808">Transferase</keyword>
<dbReference type="EMBL" id="CAAHFG010000001">
    <property type="protein sequence ID" value="VGO12082.1"/>
    <property type="molecule type" value="Genomic_DNA"/>
</dbReference>
<dbReference type="CDD" id="cd14014">
    <property type="entry name" value="STKc_PknB_like"/>
    <property type="match status" value="1"/>
</dbReference>
<dbReference type="Gene3D" id="3.30.200.20">
    <property type="entry name" value="Phosphorylase Kinase, domain 1"/>
    <property type="match status" value="1"/>
</dbReference>
<dbReference type="PANTHER" id="PTHR43289">
    <property type="entry name" value="MITOGEN-ACTIVATED PROTEIN KINASE KINASE KINASE 20-RELATED"/>
    <property type="match status" value="1"/>
</dbReference>
<dbReference type="InterPro" id="IPR011009">
    <property type="entry name" value="Kinase-like_dom_sf"/>
</dbReference>
<dbReference type="InterPro" id="IPR006626">
    <property type="entry name" value="PbH1"/>
</dbReference>
<evidence type="ECO:0000256" key="4">
    <source>
        <dbReference type="ARBA" id="ARBA00022840"/>
    </source>
</evidence>
<dbReference type="Gene3D" id="2.160.20.10">
    <property type="entry name" value="Single-stranded right-handed beta-helix, Pectin lyase-like"/>
    <property type="match status" value="1"/>
</dbReference>
<feature type="binding site" evidence="5">
    <location>
        <position position="93"/>
    </location>
    <ligand>
        <name>ATP</name>
        <dbReference type="ChEBI" id="CHEBI:30616"/>
    </ligand>
</feature>
<dbReference type="InterPro" id="IPR015943">
    <property type="entry name" value="WD40/YVTN_repeat-like_dom_sf"/>
</dbReference>
<dbReference type="InterPro" id="IPR000719">
    <property type="entry name" value="Prot_kinase_dom"/>
</dbReference>
<dbReference type="PROSITE" id="PS00108">
    <property type="entry name" value="PROTEIN_KINASE_ST"/>
    <property type="match status" value="1"/>
</dbReference>
<evidence type="ECO:0000313" key="9">
    <source>
        <dbReference type="Proteomes" id="UP000366872"/>
    </source>
</evidence>
<evidence type="ECO:0000313" key="8">
    <source>
        <dbReference type="EMBL" id="VGO12082.1"/>
    </source>
</evidence>
<dbReference type="Gene3D" id="2.130.10.10">
    <property type="entry name" value="YVTN repeat-like/Quinoprotein amine dehydrogenase"/>
    <property type="match status" value="1"/>
</dbReference>
<evidence type="ECO:0000256" key="2">
    <source>
        <dbReference type="ARBA" id="ARBA00022741"/>
    </source>
</evidence>
<dbReference type="InterPro" id="IPR017441">
    <property type="entry name" value="Protein_kinase_ATP_BS"/>
</dbReference>
<dbReference type="GO" id="GO:0004674">
    <property type="term" value="F:protein serine/threonine kinase activity"/>
    <property type="evidence" value="ECO:0007669"/>
    <property type="project" value="TreeGrafter"/>
</dbReference>
<dbReference type="SUPFAM" id="SSF51126">
    <property type="entry name" value="Pectin lyase-like"/>
    <property type="match status" value="1"/>
</dbReference>
<protein>
    <submittedName>
        <fullName evidence="8">Serine/threonine-protein kinase PknD</fullName>
    </submittedName>
</protein>
<dbReference type="InterPro" id="IPR011050">
    <property type="entry name" value="Pectin_lyase_fold/virulence"/>
</dbReference>
<sequence length="1489" mass="163482">MAEWRQGDLGDWEATLTLWQENIPVDATSETSLRAPRKSVALLDGRMPGSRSLRKDSAGRNVDFLLGERLGSGGMGVVYTAKQTLFDRQVAVKMAKPGRRGQAAADALMAEAVVTSQLEHPNVVPIYDLGIDEDGNLFYAMKEMQGFPWSDRMPGKSLDENLDILLRVADTISFSHSRGILHRDLKPHNIMLGEFGEVMVMDWGASCAVPDSGAHGVCPADSSYCGTPAYMPPEVARADVNRMGTGSDVYLLGAMLYQIIAGHPPRTEPDPLLCLSLAAENHIEPVEAGGELLQISLKAMATAPYDRYPDVRGFQQSILDYRSHSESLRVLENAKANLKQAKANQDYDLFSRAIHGFREALELWPENPDAPSGRTAAELDYARCAFDNNDYELAQSLLDPADPVHRQLLDLVGNAIHDRDAHKRRNRRLLFAVRLFIVLFLVLFAIAFFIVRNEHRKNLATLIGAHYGEQNYEATVAAFWEYHDRYGMDSLDHETLLDVRIAANMNPWRGEIETGIENPLRIMPAAESNCVWVVGERELKKIRLHPETGYDSQTTVAIHHYKFGKHLPPGQVVESIQLPFALATGQAIHESPDGTLWAGSGSLVWRRSSGGWEEALNIAELDISPLSPDFETADDSKRDAYREWMEREGRTLSVTGIIANRSQDRAAVALGRGALCWIDVENKKCLGWFFVGMEYGEEWLDYRESELNKAEPLRNNPLLVFSPEEQWLLYREGYWQRNVYAMELPQFLRKKYFLQGGTECLDLVFPNERRCWGVLSHGRSVFSPTVSALSKYWGTYTPWFPIQWRVCDLFEKRKLPSLNWSTVALAADGSECLTIDKKGSLFAGSTIEGTGFDLGAKILKREWADSAIEPGGQGLCLATDGSLHVYHLHRHAVAELELGGFVVDVSSGYHPDHCFAIVEKPHGKNDVVEITGIRSAAPQARIMATNSAAARICCDPQGRWLVALEPHGLQVLDLKTGASVVSLDSGVSSVCPVRFDEAGEYLVVGGDWSSSRILKTGSWKIVDQATTHEAKEHVEVHGGTILEIHKYRLRCRPIGQTNLVWKVPGGRSSKWILPYTDPETGQLRYWHQDGYDRFENFDASTGEFHPGRQEYWRMKGSRVPVSNAKDKHALLPLETGQLEIILKSDLYPLFDSSFLKHEVERTAMDSETVKVEKTVMNSDASTAVMANGSSLVLMNLDGALWPRATEETPVHYVSPNGLGLWPYASWATAARSPHAAVAAADQGDEVVFDRGVFQINQKIDVCKPLTLRGRDGAESTVIDAGGSAPVFELMWIDGPCRIEGLTLTGGSSWGGGGLLFRNCRDFVVSGCVFATNTAGNGGAIDVVMETSLKAGVSDNDLLAAGKAVQDDFGLMIISNCVIRGNHAVYPGGGINFVDEAHVNSRLLIVDSEISGNSAGAGGGGIRADHKSAGGRVEVVDCRISGNTAKSGGGVCVTGFKGNTSISNTVFTGNSSGKGKNVVGAKLIDCTFSP</sequence>
<dbReference type="Gene3D" id="1.10.510.10">
    <property type="entry name" value="Transferase(Phosphotransferase) domain 1"/>
    <property type="match status" value="1"/>
</dbReference>
<name>A0A6C2TX17_PONDE</name>
<keyword evidence="6" id="KW-1133">Transmembrane helix</keyword>
<keyword evidence="4 5" id="KW-0067">ATP-binding</keyword>
<dbReference type="SUPFAM" id="SSF56112">
    <property type="entry name" value="Protein kinase-like (PK-like)"/>
    <property type="match status" value="1"/>
</dbReference>
<keyword evidence="3 8" id="KW-0418">Kinase</keyword>
<keyword evidence="9" id="KW-1185">Reference proteome</keyword>
<dbReference type="GO" id="GO:0005524">
    <property type="term" value="F:ATP binding"/>
    <property type="evidence" value="ECO:0007669"/>
    <property type="project" value="UniProtKB-UniRule"/>
</dbReference>
<evidence type="ECO:0000256" key="3">
    <source>
        <dbReference type="ARBA" id="ARBA00022777"/>
    </source>
</evidence>
<organism evidence="8 9">
    <name type="scientific">Pontiella desulfatans</name>
    <dbReference type="NCBI Taxonomy" id="2750659"/>
    <lineage>
        <taxon>Bacteria</taxon>
        <taxon>Pseudomonadati</taxon>
        <taxon>Kiritimatiellota</taxon>
        <taxon>Kiritimatiellia</taxon>
        <taxon>Kiritimatiellales</taxon>
        <taxon>Pontiellaceae</taxon>
        <taxon>Pontiella</taxon>
    </lineage>
</organism>
<keyword evidence="6" id="KW-0812">Transmembrane</keyword>
<dbReference type="SUPFAM" id="SSF50969">
    <property type="entry name" value="YVTN repeat-like/Quinoprotein amine dehydrogenase"/>
    <property type="match status" value="1"/>
</dbReference>
<evidence type="ECO:0000256" key="6">
    <source>
        <dbReference type="SAM" id="Phobius"/>
    </source>
</evidence>
<dbReference type="PANTHER" id="PTHR43289:SF6">
    <property type="entry name" value="SERINE_THREONINE-PROTEIN KINASE NEKL-3"/>
    <property type="match status" value="1"/>
</dbReference>
<dbReference type="InterPro" id="IPR008271">
    <property type="entry name" value="Ser/Thr_kinase_AS"/>
</dbReference>
<dbReference type="Proteomes" id="UP000366872">
    <property type="component" value="Unassembled WGS sequence"/>
</dbReference>
<dbReference type="PROSITE" id="PS00107">
    <property type="entry name" value="PROTEIN_KINASE_ATP"/>
    <property type="match status" value="1"/>
</dbReference>
<proteinExistence type="predicted"/>
<dbReference type="Pfam" id="PF00069">
    <property type="entry name" value="Pkinase"/>
    <property type="match status" value="1"/>
</dbReference>
<evidence type="ECO:0000256" key="5">
    <source>
        <dbReference type="PROSITE-ProRule" id="PRU10141"/>
    </source>
</evidence>
<feature type="domain" description="Protein kinase" evidence="7">
    <location>
        <begin position="64"/>
        <end position="327"/>
    </location>
</feature>
<dbReference type="PROSITE" id="PS50011">
    <property type="entry name" value="PROTEIN_KINASE_DOM"/>
    <property type="match status" value="1"/>
</dbReference>
<keyword evidence="2 5" id="KW-0547">Nucleotide-binding</keyword>